<protein>
    <recommendedName>
        <fullName evidence="5">Exocyst complex component 3-like protein 4</fullName>
    </recommendedName>
</protein>
<dbReference type="InterPro" id="IPR042532">
    <property type="entry name" value="EXOC3/Sec6_C"/>
</dbReference>
<evidence type="ECO:0000256" key="1">
    <source>
        <dbReference type="ARBA" id="ARBA00009447"/>
    </source>
</evidence>
<comment type="similarity">
    <text evidence="1">Belongs to the SEC6 family.</text>
</comment>
<dbReference type="Proteomes" id="UP001557470">
    <property type="component" value="Unassembled WGS sequence"/>
</dbReference>
<evidence type="ECO:0000313" key="3">
    <source>
        <dbReference type="EMBL" id="KAL0969011.1"/>
    </source>
</evidence>
<name>A0ABD0WTT0_UMBPY</name>
<feature type="region of interest" description="Disordered" evidence="2">
    <location>
        <begin position="1"/>
        <end position="21"/>
    </location>
</feature>
<dbReference type="Gene3D" id="1.10.357.70">
    <property type="entry name" value="Exocyst complex component Sec6, C-terminal domain"/>
    <property type="match status" value="1"/>
</dbReference>
<evidence type="ECO:0000256" key="2">
    <source>
        <dbReference type="SAM" id="MobiDB-lite"/>
    </source>
</evidence>
<dbReference type="Pfam" id="PF06046">
    <property type="entry name" value="Sec6"/>
    <property type="match status" value="1"/>
</dbReference>
<proteinExistence type="inferred from homology"/>
<dbReference type="EMBL" id="JAGEUA010000007">
    <property type="protein sequence ID" value="KAL0969011.1"/>
    <property type="molecule type" value="Genomic_DNA"/>
</dbReference>
<accession>A0ABD0WTT0</accession>
<dbReference type="PANTHER" id="PTHR21292">
    <property type="entry name" value="EXOCYST COMPLEX COMPONENT SEC6-RELATED"/>
    <property type="match status" value="1"/>
</dbReference>
<comment type="caution">
    <text evidence="3">The sequence shown here is derived from an EMBL/GenBank/DDBJ whole genome shotgun (WGS) entry which is preliminary data.</text>
</comment>
<dbReference type="AlphaFoldDB" id="A0ABD0WTT0"/>
<evidence type="ECO:0008006" key="5">
    <source>
        <dbReference type="Google" id="ProtNLM"/>
    </source>
</evidence>
<sequence length="672" mass="78301">MSGDTSGFGESLLKMGASSSGLKDNEVKLVQHQPLAEITVENEERERVEEQEKEKIEVRESYTLPERPPTHLSVMQISKLIEMEQLEQAHVNLLSLRLEFQHDREECTEKTSSVELDKKEKDLSILYSDLQGKVKKIVRESSSRSYANKDILLAVARIIQEEEKKEADPGVVSGPEGWQVVWREAVSEGVQDSLSKVTLDSPEQSASWLAVHLGLLGKAITEDLEMVKGELQGSYPPSFNVFSTYVNCYHHAVGQHLKKLQLQVAELKDYYFLLDWIINDYESEEIMGSPSLRPEMEVENTGLSLEEGFLEQLKEKYWLRAKEDMQASLDKILEMENEDMWSKKLAPKRDDENLFNSEIIHYHIWRTVKSQALHSKKIDANLETRVVCSCLEELRQFPKRFEDAFRNSCNILENPSLWADYQITYINSFTTLKDHMEEFRENFPEVVDRHSREVDDLVQRLVQGLEEHFKNDVKPNLKRMMTNKWLSTDEDFKQLYRKTETLSQHCLHMRPPYAKMLVSSVHYYVVKKYVSQLMKNNYSCKNRKHEIAANTMRLQWDRLSYLFDEMKTTHDWLHPVGEHLSDIIGGENEGDIKRHLTDLVKDYPDISKKHLLAVLYFRGLRCRKKQRIVRHFTELKKKPKIKGSTGEIRGALFSEIQVKNNICNCMPLCCFS</sequence>
<organism evidence="3 4">
    <name type="scientific">Umbra pygmaea</name>
    <name type="common">Eastern mudminnow</name>
    <dbReference type="NCBI Taxonomy" id="75934"/>
    <lineage>
        <taxon>Eukaryota</taxon>
        <taxon>Metazoa</taxon>
        <taxon>Chordata</taxon>
        <taxon>Craniata</taxon>
        <taxon>Vertebrata</taxon>
        <taxon>Euteleostomi</taxon>
        <taxon>Actinopterygii</taxon>
        <taxon>Neopterygii</taxon>
        <taxon>Teleostei</taxon>
        <taxon>Protacanthopterygii</taxon>
        <taxon>Esociformes</taxon>
        <taxon>Umbridae</taxon>
        <taxon>Umbra</taxon>
    </lineage>
</organism>
<dbReference type="Gene3D" id="1.10.357.50">
    <property type="match status" value="1"/>
</dbReference>
<dbReference type="PANTHER" id="PTHR21292:SF7">
    <property type="entry name" value="EXOCYST COMPLEX COMPONENT 3-LIKE 2"/>
    <property type="match status" value="1"/>
</dbReference>
<keyword evidence="4" id="KW-1185">Reference proteome</keyword>
<reference evidence="3 4" key="1">
    <citation type="submission" date="2024-06" db="EMBL/GenBank/DDBJ databases">
        <authorList>
            <person name="Pan Q."/>
            <person name="Wen M."/>
            <person name="Jouanno E."/>
            <person name="Zahm M."/>
            <person name="Klopp C."/>
            <person name="Cabau C."/>
            <person name="Louis A."/>
            <person name="Berthelot C."/>
            <person name="Parey E."/>
            <person name="Roest Crollius H."/>
            <person name="Montfort J."/>
            <person name="Robinson-Rechavi M."/>
            <person name="Bouchez O."/>
            <person name="Lampietro C."/>
            <person name="Lopez Roques C."/>
            <person name="Donnadieu C."/>
            <person name="Postlethwait J."/>
            <person name="Bobe J."/>
            <person name="Verreycken H."/>
            <person name="Guiguen Y."/>
        </authorList>
    </citation>
    <scope>NUCLEOTIDE SEQUENCE [LARGE SCALE GENOMIC DNA]</scope>
    <source>
        <strain evidence="3">Up_M1</strain>
        <tissue evidence="3">Testis</tissue>
    </source>
</reference>
<dbReference type="InterPro" id="IPR010326">
    <property type="entry name" value="EXOC3/Sec6"/>
</dbReference>
<evidence type="ECO:0000313" key="4">
    <source>
        <dbReference type="Proteomes" id="UP001557470"/>
    </source>
</evidence>
<gene>
    <name evidence="3" type="ORF">UPYG_G00221550</name>
</gene>